<reference evidence="1 2" key="1">
    <citation type="submission" date="2024-02" db="EMBL/GenBank/DDBJ databases">
        <title>de novo genome assembly of Solanum bulbocastanum strain 11H21.</title>
        <authorList>
            <person name="Hosaka A.J."/>
        </authorList>
    </citation>
    <scope>NUCLEOTIDE SEQUENCE [LARGE SCALE GENOMIC DNA]</scope>
    <source>
        <tissue evidence="1">Young leaves</tissue>
    </source>
</reference>
<evidence type="ECO:0000313" key="2">
    <source>
        <dbReference type="Proteomes" id="UP001371456"/>
    </source>
</evidence>
<gene>
    <name evidence="1" type="ORF">RDI58_024088</name>
</gene>
<protein>
    <submittedName>
        <fullName evidence="1">Uncharacterized protein</fullName>
    </submittedName>
</protein>
<evidence type="ECO:0000313" key="1">
    <source>
        <dbReference type="EMBL" id="KAK6777371.1"/>
    </source>
</evidence>
<dbReference type="EMBL" id="JBANQN010000010">
    <property type="protein sequence ID" value="KAK6777371.1"/>
    <property type="molecule type" value="Genomic_DNA"/>
</dbReference>
<dbReference type="Proteomes" id="UP001371456">
    <property type="component" value="Unassembled WGS sequence"/>
</dbReference>
<comment type="caution">
    <text evidence="1">The sequence shown here is derived from an EMBL/GenBank/DDBJ whole genome shotgun (WGS) entry which is preliminary data.</text>
</comment>
<accession>A0AAN8Y392</accession>
<dbReference type="AlphaFoldDB" id="A0AAN8Y392"/>
<sequence length="57" mass="6792">MRKQPGTRGHFDKKWRTKYEDMHLRDSFLQGVRGTNKHVSNSLLLTGHNKVHFELEE</sequence>
<organism evidence="1 2">
    <name type="scientific">Solanum bulbocastanum</name>
    <name type="common">Wild potato</name>
    <dbReference type="NCBI Taxonomy" id="147425"/>
    <lineage>
        <taxon>Eukaryota</taxon>
        <taxon>Viridiplantae</taxon>
        <taxon>Streptophyta</taxon>
        <taxon>Embryophyta</taxon>
        <taxon>Tracheophyta</taxon>
        <taxon>Spermatophyta</taxon>
        <taxon>Magnoliopsida</taxon>
        <taxon>eudicotyledons</taxon>
        <taxon>Gunneridae</taxon>
        <taxon>Pentapetalae</taxon>
        <taxon>asterids</taxon>
        <taxon>lamiids</taxon>
        <taxon>Solanales</taxon>
        <taxon>Solanaceae</taxon>
        <taxon>Solanoideae</taxon>
        <taxon>Solaneae</taxon>
        <taxon>Solanum</taxon>
    </lineage>
</organism>
<proteinExistence type="predicted"/>
<keyword evidence="2" id="KW-1185">Reference proteome</keyword>
<name>A0AAN8Y392_SOLBU</name>